<dbReference type="AlphaFoldDB" id="A0A1H6F5C1"/>
<keyword evidence="2" id="KW-1185">Reference proteome</keyword>
<accession>A0A1H6F5C1</accession>
<gene>
    <name evidence="1" type="ORF">MBHS_01183</name>
</gene>
<proteinExistence type="predicted"/>
<organism evidence="1 2">
    <name type="scientific">Candidatus Venteria ishoeyi</name>
    <dbReference type="NCBI Taxonomy" id="1899563"/>
    <lineage>
        <taxon>Bacteria</taxon>
        <taxon>Pseudomonadati</taxon>
        <taxon>Pseudomonadota</taxon>
        <taxon>Gammaproteobacteria</taxon>
        <taxon>Thiotrichales</taxon>
        <taxon>Thiotrichaceae</taxon>
        <taxon>Venteria</taxon>
    </lineage>
</organism>
<evidence type="ECO:0000313" key="2">
    <source>
        <dbReference type="Proteomes" id="UP000236724"/>
    </source>
</evidence>
<protein>
    <submittedName>
        <fullName evidence="1">Uncharacterized protein</fullName>
    </submittedName>
</protein>
<dbReference type="EMBL" id="FMSV02000197">
    <property type="protein sequence ID" value="SEH05330.1"/>
    <property type="molecule type" value="Genomic_DNA"/>
</dbReference>
<reference evidence="1 2" key="1">
    <citation type="submission" date="2016-10" db="EMBL/GenBank/DDBJ databases">
        <authorList>
            <person name="de Groot N.N."/>
        </authorList>
    </citation>
    <scope>NUCLEOTIDE SEQUENCE [LARGE SCALE GENOMIC DNA]</scope>
    <source>
        <strain evidence="1">MBHS1</strain>
    </source>
</reference>
<dbReference type="RefSeq" id="WP_103919280.1">
    <property type="nucleotide sequence ID" value="NZ_FMSV02000197.1"/>
</dbReference>
<sequence>MEISIYKFKEELLSEQNLESIFKQDAKNYAWVNNVNSDSLKILSGSSSVRYGLSCTILNDLSSNKYNYVNISMNARDPIQTYFILKNLDLKNVSAIYFGLDPWIYTKRYYMFRNKYLYLDFSFMQILKFSKEHDKSAFLKRYKSLIASILPHNLNVSTIENQKIPEDYSSIVLDSKAINFNGLTYNLFQIDKYGWSELQFIYLKKIAEFCNIKKSGVCCIRSSQTL</sequence>
<evidence type="ECO:0000313" key="1">
    <source>
        <dbReference type="EMBL" id="SEH05330.1"/>
    </source>
</evidence>
<name>A0A1H6F5C1_9GAMM</name>
<dbReference type="Proteomes" id="UP000236724">
    <property type="component" value="Unassembled WGS sequence"/>
</dbReference>